<dbReference type="OrthoDB" id="982178at2"/>
<gene>
    <name evidence="1" type="ORF">BN8_05483</name>
</gene>
<evidence type="ECO:0000313" key="1">
    <source>
        <dbReference type="EMBL" id="CCH56164.1"/>
    </source>
</evidence>
<dbReference type="Proteomes" id="UP000009309">
    <property type="component" value="Unassembled WGS sequence"/>
</dbReference>
<keyword evidence="2" id="KW-1185">Reference proteome</keyword>
<evidence type="ECO:0008006" key="3">
    <source>
        <dbReference type="Google" id="ProtNLM"/>
    </source>
</evidence>
<dbReference type="eggNOG" id="ENOG5030GRM">
    <property type="taxonomic scope" value="Bacteria"/>
</dbReference>
<dbReference type="RefSeq" id="WP_009284729.1">
    <property type="nucleotide sequence ID" value="NZ_CAIT01000009.1"/>
</dbReference>
<dbReference type="EMBL" id="CAIT01000009">
    <property type="protein sequence ID" value="CCH56164.1"/>
    <property type="molecule type" value="Genomic_DNA"/>
</dbReference>
<accession>I2GQI6</accession>
<name>I2GQI6_9BACT</name>
<sequence length="193" mass="21795">MNRFGLLSLCLVFVGLSCNPERVQYTKELKQEMADMKIKRVTNADLVSTVDNLGAKISAVAQRELAAQLEKTTDPAEQATLCKLQNLPKTQALARSYGLSIQLLGEADVQNKALSQKEREVLDAYLYNAEKNLPQISNIQKISDTLFIYNNPVPENSLICKTCFGDQKEQLAVWRLAFSKREVIRRMNTKNKK</sequence>
<dbReference type="STRING" id="1185876.BN8_05483"/>
<reference evidence="1 2" key="1">
    <citation type="journal article" date="2012" name="J. Bacteriol.">
        <title>Genome Sequence of the Filamentous Bacterium Fibrisoma limi BUZ 3T.</title>
        <authorList>
            <person name="Filippini M."/>
            <person name="Qi W."/>
            <person name="Jaenicke S."/>
            <person name="Goesmann A."/>
            <person name="Smits T.H."/>
            <person name="Bagheri H.C."/>
        </authorList>
    </citation>
    <scope>NUCLEOTIDE SEQUENCE [LARGE SCALE GENOMIC DNA]</scope>
    <source>
        <strain evidence="2">BUZ 3T</strain>
    </source>
</reference>
<organism evidence="1 2">
    <name type="scientific">Fibrisoma limi BUZ 3</name>
    <dbReference type="NCBI Taxonomy" id="1185876"/>
    <lineage>
        <taxon>Bacteria</taxon>
        <taxon>Pseudomonadati</taxon>
        <taxon>Bacteroidota</taxon>
        <taxon>Cytophagia</taxon>
        <taxon>Cytophagales</taxon>
        <taxon>Spirosomataceae</taxon>
        <taxon>Fibrisoma</taxon>
    </lineage>
</organism>
<evidence type="ECO:0000313" key="2">
    <source>
        <dbReference type="Proteomes" id="UP000009309"/>
    </source>
</evidence>
<protein>
    <recommendedName>
        <fullName evidence="3">Lipoprotein</fullName>
    </recommendedName>
</protein>
<dbReference type="AlphaFoldDB" id="I2GQI6"/>
<dbReference type="PROSITE" id="PS51257">
    <property type="entry name" value="PROKAR_LIPOPROTEIN"/>
    <property type="match status" value="1"/>
</dbReference>
<comment type="caution">
    <text evidence="1">The sequence shown here is derived from an EMBL/GenBank/DDBJ whole genome shotgun (WGS) entry which is preliminary data.</text>
</comment>
<proteinExistence type="predicted"/>